<dbReference type="EnsemblMetazoa" id="XM_017125149.1">
    <property type="protein sequence ID" value="XP_016980638.1"/>
    <property type="gene ID" value="LOC108045742"/>
</dbReference>
<evidence type="ECO:0000313" key="9">
    <source>
        <dbReference type="Proteomes" id="UP001652680"/>
    </source>
</evidence>
<dbReference type="GO" id="GO:0003735">
    <property type="term" value="F:structural constituent of ribosome"/>
    <property type="evidence" value="ECO:0007669"/>
    <property type="project" value="TreeGrafter"/>
</dbReference>
<feature type="region of interest" description="Disordered" evidence="6">
    <location>
        <begin position="91"/>
        <end position="160"/>
    </location>
</feature>
<name>A0A6P4EZU0_DRORH</name>
<dbReference type="GO" id="GO:0022627">
    <property type="term" value="C:cytosolic small ribosomal subunit"/>
    <property type="evidence" value="ECO:0007669"/>
    <property type="project" value="TreeGrafter"/>
</dbReference>
<keyword evidence="4 10" id="KW-0689">Ribosomal protein</keyword>
<dbReference type="Pfam" id="PF03501">
    <property type="entry name" value="S10_plectin"/>
    <property type="match status" value="1"/>
</dbReference>
<dbReference type="InterPro" id="IPR037447">
    <property type="entry name" value="Ribosomal_eS10"/>
</dbReference>
<feature type="domain" description="Plectin/eS10 N-terminal" evidence="7">
    <location>
        <begin position="3"/>
        <end position="94"/>
    </location>
</feature>
<dbReference type="FunFam" id="1.10.10.10:FF:000025">
    <property type="entry name" value="40S ribosomal protein S10"/>
    <property type="match status" value="1"/>
</dbReference>
<sequence>MFIPKANRVAIYEYLFKEGVIVAKKDHRVQKHPNLESIPNLQVIKTMQSLHSRGLVKEQFAWRHYYWCLTNEGIEELRSYLHLPPEIVPSTLTRPARSETVRPRTGAGGPRGFGGGAKTDEDRSNYRRNPGDGGLDKKGDVGPGASDVEFRGGFGRASRY</sequence>
<dbReference type="GeneID" id="108045742"/>
<keyword evidence="3" id="KW-0963">Cytoplasm</keyword>
<dbReference type="PANTHER" id="PTHR12146:SF0">
    <property type="entry name" value="RIBOSOMAL PROTEIN S10"/>
    <property type="match status" value="1"/>
</dbReference>
<keyword evidence="5" id="KW-0687">Ribonucleoprotein</keyword>
<reference evidence="8" key="3">
    <citation type="submission" date="2025-05" db="UniProtKB">
        <authorList>
            <consortium name="EnsemblMetazoa"/>
        </authorList>
    </citation>
    <scope>IDENTIFICATION</scope>
</reference>
<gene>
    <name evidence="10" type="primary">LOC108045742</name>
    <name evidence="8" type="synonym">108045742</name>
</gene>
<reference evidence="10" key="2">
    <citation type="submission" date="2025-04" db="UniProtKB">
        <authorList>
            <consortium name="RefSeq"/>
        </authorList>
    </citation>
    <scope>IDENTIFICATION</scope>
</reference>
<keyword evidence="9" id="KW-1185">Reference proteome</keyword>
<evidence type="ECO:0000256" key="3">
    <source>
        <dbReference type="ARBA" id="ARBA00022490"/>
    </source>
</evidence>
<dbReference type="InterPro" id="IPR005326">
    <property type="entry name" value="Plectin_eS10_N"/>
</dbReference>
<organism evidence="10">
    <name type="scientific">Drosophila rhopaloa</name>
    <name type="common">Fruit fly</name>
    <dbReference type="NCBI Taxonomy" id="1041015"/>
    <lineage>
        <taxon>Eukaryota</taxon>
        <taxon>Metazoa</taxon>
        <taxon>Ecdysozoa</taxon>
        <taxon>Arthropoda</taxon>
        <taxon>Hexapoda</taxon>
        <taxon>Insecta</taxon>
        <taxon>Pterygota</taxon>
        <taxon>Neoptera</taxon>
        <taxon>Endopterygota</taxon>
        <taxon>Diptera</taxon>
        <taxon>Brachycera</taxon>
        <taxon>Muscomorpha</taxon>
        <taxon>Ephydroidea</taxon>
        <taxon>Drosophilidae</taxon>
        <taxon>Drosophila</taxon>
        <taxon>Sophophora</taxon>
    </lineage>
</organism>
<dbReference type="CTD" id="43321"/>
<comment type="similarity">
    <text evidence="2">Belongs to the eukaryotic ribosomal protein eS10 family.</text>
</comment>
<evidence type="ECO:0000256" key="4">
    <source>
        <dbReference type="ARBA" id="ARBA00022980"/>
    </source>
</evidence>
<comment type="subcellular location">
    <subcellularLocation>
        <location evidence="1">Cytoplasm</location>
    </subcellularLocation>
</comment>
<evidence type="ECO:0000256" key="1">
    <source>
        <dbReference type="ARBA" id="ARBA00004496"/>
    </source>
</evidence>
<accession>A0A6P4EZU0</accession>
<dbReference type="GO" id="GO:0003723">
    <property type="term" value="F:RNA binding"/>
    <property type="evidence" value="ECO:0007669"/>
    <property type="project" value="TreeGrafter"/>
</dbReference>
<dbReference type="AlphaFoldDB" id="A0A6P4EZU0"/>
<evidence type="ECO:0000313" key="10">
    <source>
        <dbReference type="RefSeq" id="XP_016980638.1"/>
    </source>
</evidence>
<dbReference type="OMA" id="YRRRDQE"/>
<dbReference type="OrthoDB" id="5211809at2759"/>
<evidence type="ECO:0000313" key="8">
    <source>
        <dbReference type="EnsemblMetazoa" id="XP_016980638.1"/>
    </source>
</evidence>
<evidence type="ECO:0000256" key="2">
    <source>
        <dbReference type="ARBA" id="ARBA00007278"/>
    </source>
</evidence>
<protein>
    <submittedName>
        <fullName evidence="10">40S ribosomal protein S10b</fullName>
    </submittedName>
</protein>
<dbReference type="GO" id="GO:0002181">
    <property type="term" value="P:cytoplasmic translation"/>
    <property type="evidence" value="ECO:0007669"/>
    <property type="project" value="UniProtKB-ARBA"/>
</dbReference>
<dbReference type="RefSeq" id="XP_016980638.1">
    <property type="nucleotide sequence ID" value="XM_017125149.1"/>
</dbReference>
<feature type="compositionally biased region" description="Gly residues" evidence="6">
    <location>
        <begin position="106"/>
        <end position="117"/>
    </location>
</feature>
<evidence type="ECO:0000256" key="5">
    <source>
        <dbReference type="ARBA" id="ARBA00023274"/>
    </source>
</evidence>
<dbReference type="InterPro" id="IPR036388">
    <property type="entry name" value="WH-like_DNA-bd_sf"/>
</dbReference>
<reference evidence="9" key="1">
    <citation type="journal article" date="2021" name="Elife">
        <title>Highly contiguous assemblies of 101 drosophilid genomes.</title>
        <authorList>
            <person name="Kim B.Y."/>
            <person name="Wang J.R."/>
            <person name="Miller D.E."/>
            <person name="Barmina O."/>
            <person name="Delaney E."/>
            <person name="Thompson A."/>
            <person name="Comeault A.A."/>
            <person name="Peede D."/>
            <person name="D'Agostino E.R."/>
            <person name="Pelaez J."/>
            <person name="Aguilar J.M."/>
            <person name="Haji D."/>
            <person name="Matsunaga T."/>
            <person name="Armstrong E.E."/>
            <person name="Zych M."/>
            <person name="Ogawa Y."/>
            <person name="Stamenkovic-Radak M."/>
            <person name="Jelic M."/>
            <person name="Veselinovic M.S."/>
            <person name="Tanaskovic M."/>
            <person name="Eric P."/>
            <person name="Gao J.J."/>
            <person name="Katoh T.K."/>
            <person name="Toda M.J."/>
            <person name="Watabe H."/>
            <person name="Watada M."/>
            <person name="Davis J.S."/>
            <person name="Moyle L.C."/>
            <person name="Manoli G."/>
            <person name="Bertolini E."/>
            <person name="Kostal V."/>
            <person name="Hawley R.S."/>
            <person name="Takahashi A."/>
            <person name="Jones C.D."/>
            <person name="Price D.K."/>
            <person name="Whiteman N."/>
            <person name="Kopp A."/>
            <person name="Matute D.R."/>
            <person name="Petrov D.A."/>
        </authorList>
    </citation>
    <scope>NUCLEOTIDE SEQUENCE [LARGE SCALE GENOMIC DNA]</scope>
</reference>
<dbReference type="Proteomes" id="UP001652680">
    <property type="component" value="Unassembled WGS sequence"/>
</dbReference>
<dbReference type="PANTHER" id="PTHR12146">
    <property type="entry name" value="40S RIBOSOMAL PROTEIN S10"/>
    <property type="match status" value="1"/>
</dbReference>
<proteinExistence type="inferred from homology"/>
<evidence type="ECO:0000259" key="7">
    <source>
        <dbReference type="Pfam" id="PF03501"/>
    </source>
</evidence>
<dbReference type="Gene3D" id="1.10.10.10">
    <property type="entry name" value="Winged helix-like DNA-binding domain superfamily/Winged helix DNA-binding domain"/>
    <property type="match status" value="1"/>
</dbReference>
<evidence type="ECO:0000256" key="6">
    <source>
        <dbReference type="SAM" id="MobiDB-lite"/>
    </source>
</evidence>